<reference evidence="1" key="1">
    <citation type="journal article" date="2023" name="G3 (Bethesda)">
        <title>A reference genome for the long-term kleptoplast-retaining sea slug Elysia crispata morphotype clarki.</title>
        <authorList>
            <person name="Eastman K.E."/>
            <person name="Pendleton A.L."/>
            <person name="Shaikh M.A."/>
            <person name="Suttiyut T."/>
            <person name="Ogas R."/>
            <person name="Tomko P."/>
            <person name="Gavelis G."/>
            <person name="Widhalm J.R."/>
            <person name="Wisecaver J.H."/>
        </authorList>
    </citation>
    <scope>NUCLEOTIDE SEQUENCE</scope>
    <source>
        <strain evidence="1">ECLA1</strain>
    </source>
</reference>
<evidence type="ECO:0000313" key="1">
    <source>
        <dbReference type="EMBL" id="KAK3719803.1"/>
    </source>
</evidence>
<keyword evidence="2" id="KW-1185">Reference proteome</keyword>
<evidence type="ECO:0000313" key="2">
    <source>
        <dbReference type="Proteomes" id="UP001283361"/>
    </source>
</evidence>
<proteinExistence type="predicted"/>
<dbReference type="Proteomes" id="UP001283361">
    <property type="component" value="Unassembled WGS sequence"/>
</dbReference>
<dbReference type="EMBL" id="JAWDGP010007412">
    <property type="protein sequence ID" value="KAK3719803.1"/>
    <property type="molecule type" value="Genomic_DNA"/>
</dbReference>
<protein>
    <submittedName>
        <fullName evidence="1">Uncharacterized protein</fullName>
    </submittedName>
</protein>
<comment type="caution">
    <text evidence="1">The sequence shown here is derived from an EMBL/GenBank/DDBJ whole genome shotgun (WGS) entry which is preliminary data.</text>
</comment>
<gene>
    <name evidence="1" type="ORF">RRG08_040105</name>
</gene>
<dbReference type="AlphaFoldDB" id="A0AAE0XVW0"/>
<accession>A0AAE0XVW0</accession>
<sequence>MEHGGKGSTAYTINVVYHRSLIQANSLDRAEFINNLIKLSHLVSTSPICLDREATQWSQTAVLGQGNSDQLTSRGLDTTKEDLSVSFSSSKSFIK</sequence>
<name>A0AAE0XVW0_9GAST</name>
<organism evidence="1 2">
    <name type="scientific">Elysia crispata</name>
    <name type="common">lettuce slug</name>
    <dbReference type="NCBI Taxonomy" id="231223"/>
    <lineage>
        <taxon>Eukaryota</taxon>
        <taxon>Metazoa</taxon>
        <taxon>Spiralia</taxon>
        <taxon>Lophotrochozoa</taxon>
        <taxon>Mollusca</taxon>
        <taxon>Gastropoda</taxon>
        <taxon>Heterobranchia</taxon>
        <taxon>Euthyneura</taxon>
        <taxon>Panpulmonata</taxon>
        <taxon>Sacoglossa</taxon>
        <taxon>Placobranchoidea</taxon>
        <taxon>Plakobranchidae</taxon>
        <taxon>Elysia</taxon>
    </lineage>
</organism>